<evidence type="ECO:0000256" key="1">
    <source>
        <dbReference type="ARBA" id="ARBA00004123"/>
    </source>
</evidence>
<evidence type="ECO:0000313" key="9">
    <source>
        <dbReference type="Proteomes" id="UP001149090"/>
    </source>
</evidence>
<evidence type="ECO:0000256" key="5">
    <source>
        <dbReference type="ARBA" id="ARBA00023242"/>
    </source>
</evidence>
<evidence type="ECO:0000256" key="6">
    <source>
        <dbReference type="SAM" id="MobiDB-lite"/>
    </source>
</evidence>
<dbReference type="Gene3D" id="3.40.50.12650">
    <property type="match status" value="1"/>
</dbReference>
<dbReference type="Pfam" id="PF07522">
    <property type="entry name" value="DRMBL"/>
    <property type="match status" value="1"/>
</dbReference>
<dbReference type="GO" id="GO:0006303">
    <property type="term" value="P:double-strand break repair via nonhomologous end joining"/>
    <property type="evidence" value="ECO:0007669"/>
    <property type="project" value="TreeGrafter"/>
</dbReference>
<dbReference type="OMA" id="EYRSIMM"/>
<feature type="domain" description="DNA repair metallo-beta-lactamase" evidence="7">
    <location>
        <begin position="210"/>
        <end position="318"/>
    </location>
</feature>
<keyword evidence="3" id="KW-0227">DNA damage</keyword>
<comment type="subcellular location">
    <subcellularLocation>
        <location evidence="1">Nucleus</location>
    </subcellularLocation>
</comment>
<comment type="caution">
    <text evidence="8">The sequence shown here is derived from an EMBL/GenBank/DDBJ whole genome shotgun (WGS) entry which is preliminary data.</text>
</comment>
<dbReference type="InterPro" id="IPR036866">
    <property type="entry name" value="RibonucZ/Hydroxyglut_hydro"/>
</dbReference>
<name>A0A9Q0RG48_ANAIG</name>
<dbReference type="GO" id="GO:0005634">
    <property type="term" value="C:nucleus"/>
    <property type="evidence" value="ECO:0007669"/>
    <property type="project" value="UniProtKB-SubCell"/>
</dbReference>
<dbReference type="AlphaFoldDB" id="A0A9Q0RG48"/>
<evidence type="ECO:0000256" key="4">
    <source>
        <dbReference type="ARBA" id="ARBA00023204"/>
    </source>
</evidence>
<gene>
    <name evidence="8" type="ORF">M0811_04016</name>
</gene>
<dbReference type="EMBL" id="JAPDFW010000022">
    <property type="protein sequence ID" value="KAJ5079706.1"/>
    <property type="molecule type" value="Genomic_DNA"/>
</dbReference>
<proteinExistence type="inferred from homology"/>
<feature type="compositionally biased region" description="Basic and acidic residues" evidence="6">
    <location>
        <begin position="373"/>
        <end position="385"/>
    </location>
</feature>
<keyword evidence="9" id="KW-1185">Reference proteome</keyword>
<dbReference type="InterPro" id="IPR011084">
    <property type="entry name" value="DRMBL"/>
</dbReference>
<dbReference type="PANTHER" id="PTHR23240:SF6">
    <property type="entry name" value="DNA CROSS-LINK REPAIR 1A PROTEIN"/>
    <property type="match status" value="1"/>
</dbReference>
<feature type="region of interest" description="Disordered" evidence="6">
    <location>
        <begin position="363"/>
        <end position="387"/>
    </location>
</feature>
<evidence type="ECO:0000256" key="2">
    <source>
        <dbReference type="ARBA" id="ARBA00010304"/>
    </source>
</evidence>
<dbReference type="GO" id="GO:0036297">
    <property type="term" value="P:interstrand cross-link repair"/>
    <property type="evidence" value="ECO:0007669"/>
    <property type="project" value="TreeGrafter"/>
</dbReference>
<organism evidence="8 9">
    <name type="scientific">Anaeramoeba ignava</name>
    <name type="common">Anaerobic marine amoeba</name>
    <dbReference type="NCBI Taxonomy" id="1746090"/>
    <lineage>
        <taxon>Eukaryota</taxon>
        <taxon>Metamonada</taxon>
        <taxon>Anaeramoebidae</taxon>
        <taxon>Anaeramoeba</taxon>
    </lineage>
</organism>
<evidence type="ECO:0000313" key="8">
    <source>
        <dbReference type="EMBL" id="KAJ5079706.1"/>
    </source>
</evidence>
<dbReference type="OrthoDB" id="262529at2759"/>
<sequence>MIQIPKENQIQGTSFIVDGFRYKDESLNHYFLSHFHTDHTIGITKNFKKNIYCHWKTKNLLVSLKGIQPNIIFGFEYNQSIFIDNIEIQFLDANHCPGSCMFLFKFQDGKRIFAFLKNESRIDVLYLDTTFCDDSKSIFLTEIEAANYILNQILEIQKNCEKKDLKFLCLFGTYTLGKEMVVLTVAKNLGYKIYANPRKYKILMLCLDEEDKKLITQDPKQTPIHFFDMNKIRFDLMRKYLQEINQQTQTKIIGFKMTGWSLDSKKSRNSIQNIRIQQNAENMIFNIPVSSHCSLSELTQFVGVLKGIKQIIPTVNTESPKVQSQIKKMLEHKIQYDIISIIHSKIQEKQKQFKIEDSIIKKEKSKKKRSKKTQTEKRKTLETKPKKFQAKSQQNFNEKKGLLNFFPISPKKIDIVCLTQPTAPLKKPNIKGTQTTLFQFYPSIKPYFSPKRPKRKKKPKKNFIQKTIFDYFVREKNQKEIVSNQNNVKKELKQLKLTDFFEIPKKDK</sequence>
<protein>
    <submittedName>
        <fullName evidence="8">DNA cross-link repair 1a protein</fullName>
    </submittedName>
</protein>
<dbReference type="Proteomes" id="UP001149090">
    <property type="component" value="Unassembled WGS sequence"/>
</dbReference>
<evidence type="ECO:0000256" key="3">
    <source>
        <dbReference type="ARBA" id="ARBA00022763"/>
    </source>
</evidence>
<accession>A0A9Q0RG48</accession>
<feature type="compositionally biased region" description="Basic residues" evidence="6">
    <location>
        <begin position="363"/>
        <end position="372"/>
    </location>
</feature>
<dbReference type="PANTHER" id="PTHR23240">
    <property type="entry name" value="DNA CROSS-LINK REPAIR PROTEIN PSO2/SNM1-RELATED"/>
    <property type="match status" value="1"/>
</dbReference>
<dbReference type="GO" id="GO:0003684">
    <property type="term" value="F:damaged DNA binding"/>
    <property type="evidence" value="ECO:0007669"/>
    <property type="project" value="TreeGrafter"/>
</dbReference>
<reference evidence="8" key="1">
    <citation type="submission" date="2022-10" db="EMBL/GenBank/DDBJ databases">
        <title>Novel sulphate-reducing endosymbionts in the free-living metamonad Anaeramoeba.</title>
        <authorList>
            <person name="Jerlstrom-Hultqvist J."/>
            <person name="Cepicka I."/>
            <person name="Gallot-Lavallee L."/>
            <person name="Salas-Leiva D."/>
            <person name="Curtis B.A."/>
            <person name="Zahonova K."/>
            <person name="Pipaliya S."/>
            <person name="Dacks J."/>
            <person name="Roger A.J."/>
        </authorList>
    </citation>
    <scope>NUCLEOTIDE SEQUENCE</scope>
    <source>
        <strain evidence="8">BMAN</strain>
    </source>
</reference>
<keyword evidence="5" id="KW-0539">Nucleus</keyword>
<dbReference type="GO" id="GO:0035312">
    <property type="term" value="F:5'-3' DNA exonuclease activity"/>
    <property type="evidence" value="ECO:0007669"/>
    <property type="project" value="TreeGrafter"/>
</dbReference>
<keyword evidence="4" id="KW-0234">DNA repair</keyword>
<dbReference type="CDD" id="cd16273">
    <property type="entry name" value="SNM1A-1C-like_MBL-fold"/>
    <property type="match status" value="1"/>
</dbReference>
<dbReference type="SUPFAM" id="SSF56281">
    <property type="entry name" value="Metallo-hydrolase/oxidoreductase"/>
    <property type="match status" value="1"/>
</dbReference>
<dbReference type="Gene3D" id="3.60.15.10">
    <property type="entry name" value="Ribonuclease Z/Hydroxyacylglutathione hydrolase-like"/>
    <property type="match status" value="1"/>
</dbReference>
<evidence type="ECO:0000259" key="7">
    <source>
        <dbReference type="Pfam" id="PF07522"/>
    </source>
</evidence>
<comment type="similarity">
    <text evidence="2">Belongs to the DNA repair metallo-beta-lactamase (DRMBL) family.</text>
</comment>